<dbReference type="Proteomes" id="UP001178508">
    <property type="component" value="Chromosome 7"/>
</dbReference>
<evidence type="ECO:0000313" key="3">
    <source>
        <dbReference type="EMBL" id="CAJ1060878.1"/>
    </source>
</evidence>
<dbReference type="GO" id="GO:0005739">
    <property type="term" value="C:mitochondrion"/>
    <property type="evidence" value="ECO:0007669"/>
    <property type="project" value="TreeGrafter"/>
</dbReference>
<feature type="domain" description="Thymidylate kinase-like" evidence="2">
    <location>
        <begin position="11"/>
        <end position="138"/>
    </location>
</feature>
<dbReference type="PANTHER" id="PTHR10344">
    <property type="entry name" value="THYMIDYLATE KINASE"/>
    <property type="match status" value="1"/>
</dbReference>
<comment type="similarity">
    <text evidence="1">Belongs to the thymidylate kinase family.</text>
</comment>
<proteinExistence type="inferred from homology"/>
<dbReference type="InterPro" id="IPR039430">
    <property type="entry name" value="Thymidylate_kin-like_dom"/>
</dbReference>
<dbReference type="GO" id="GO:0004798">
    <property type="term" value="F:dTMP kinase activity"/>
    <property type="evidence" value="ECO:0007669"/>
    <property type="project" value="TreeGrafter"/>
</dbReference>
<evidence type="ECO:0000256" key="1">
    <source>
        <dbReference type="ARBA" id="ARBA00009776"/>
    </source>
</evidence>
<dbReference type="SUPFAM" id="SSF52540">
    <property type="entry name" value="P-loop containing nucleoside triphosphate hydrolases"/>
    <property type="match status" value="1"/>
</dbReference>
<accession>A0AAV1FK83</accession>
<dbReference type="GO" id="GO:0006233">
    <property type="term" value="P:dTDP biosynthetic process"/>
    <property type="evidence" value="ECO:0007669"/>
    <property type="project" value="TreeGrafter"/>
</dbReference>
<dbReference type="InterPro" id="IPR027417">
    <property type="entry name" value="P-loop_NTPase"/>
</dbReference>
<reference evidence="3" key="1">
    <citation type="submission" date="2023-08" db="EMBL/GenBank/DDBJ databases">
        <authorList>
            <person name="Alioto T."/>
            <person name="Alioto T."/>
            <person name="Gomez Garrido J."/>
        </authorList>
    </citation>
    <scope>NUCLEOTIDE SEQUENCE</scope>
</reference>
<gene>
    <name evidence="3" type="ORF">XNOV1_A019179</name>
</gene>
<protein>
    <submittedName>
        <fullName evidence="3">Thymidylate kinase</fullName>
    </submittedName>
</protein>
<dbReference type="GO" id="GO:0005634">
    <property type="term" value="C:nucleus"/>
    <property type="evidence" value="ECO:0007669"/>
    <property type="project" value="TreeGrafter"/>
</dbReference>
<sequence>MACIRGALIVLEGVNKAKKVTQCEKLVQALQQSGLPAEKIRFLDRTITIGQLISAYLEKKIDLEDHTVHLLFSANHWELVPLMKEKLEQGTTLVVDWYAFSGVAFTSAKPGFNLDWCKNPDVGLQRLDLVMFLQLSPADTSCCCINKRPDVSLADIM</sequence>
<dbReference type="GO" id="GO:0006235">
    <property type="term" value="P:dTTP biosynthetic process"/>
    <property type="evidence" value="ECO:0007669"/>
    <property type="project" value="TreeGrafter"/>
</dbReference>
<dbReference type="Pfam" id="PF02223">
    <property type="entry name" value="Thymidylate_kin"/>
    <property type="match status" value="1"/>
</dbReference>
<dbReference type="PANTHER" id="PTHR10344:SF1">
    <property type="entry name" value="THYMIDYLATE KINASE"/>
    <property type="match status" value="1"/>
</dbReference>
<dbReference type="GO" id="GO:0006227">
    <property type="term" value="P:dUDP biosynthetic process"/>
    <property type="evidence" value="ECO:0007669"/>
    <property type="project" value="TreeGrafter"/>
</dbReference>
<keyword evidence="3" id="KW-0808">Transferase</keyword>
<evidence type="ECO:0000259" key="2">
    <source>
        <dbReference type="Pfam" id="PF02223"/>
    </source>
</evidence>
<organism evidence="3 4">
    <name type="scientific">Xyrichtys novacula</name>
    <name type="common">Pearly razorfish</name>
    <name type="synonym">Hemipteronotus novacula</name>
    <dbReference type="NCBI Taxonomy" id="13765"/>
    <lineage>
        <taxon>Eukaryota</taxon>
        <taxon>Metazoa</taxon>
        <taxon>Chordata</taxon>
        <taxon>Craniata</taxon>
        <taxon>Vertebrata</taxon>
        <taxon>Euteleostomi</taxon>
        <taxon>Actinopterygii</taxon>
        <taxon>Neopterygii</taxon>
        <taxon>Teleostei</taxon>
        <taxon>Neoteleostei</taxon>
        <taxon>Acanthomorphata</taxon>
        <taxon>Eupercaria</taxon>
        <taxon>Labriformes</taxon>
        <taxon>Labridae</taxon>
        <taxon>Xyrichtys</taxon>
    </lineage>
</organism>
<dbReference type="EMBL" id="OY660870">
    <property type="protein sequence ID" value="CAJ1060878.1"/>
    <property type="molecule type" value="Genomic_DNA"/>
</dbReference>
<dbReference type="GO" id="GO:0005829">
    <property type="term" value="C:cytosol"/>
    <property type="evidence" value="ECO:0007669"/>
    <property type="project" value="TreeGrafter"/>
</dbReference>
<dbReference type="AlphaFoldDB" id="A0AAV1FK83"/>
<keyword evidence="3" id="KW-0418">Kinase</keyword>
<keyword evidence="4" id="KW-1185">Reference proteome</keyword>
<name>A0AAV1FK83_XYRNO</name>
<dbReference type="GO" id="GO:0004550">
    <property type="term" value="F:nucleoside diphosphate kinase activity"/>
    <property type="evidence" value="ECO:0007669"/>
    <property type="project" value="TreeGrafter"/>
</dbReference>
<evidence type="ECO:0000313" key="4">
    <source>
        <dbReference type="Proteomes" id="UP001178508"/>
    </source>
</evidence>
<dbReference type="Gene3D" id="3.40.50.300">
    <property type="entry name" value="P-loop containing nucleotide triphosphate hydrolases"/>
    <property type="match status" value="1"/>
</dbReference>